<sequence>MNSGKDFVFKQTLNLLIGAESAVRQRRIRPGFLSLNFTLLKCKRSGTLLYNSE</sequence>
<comment type="caution">
    <text evidence="1">The sequence shown here is derived from an EMBL/GenBank/DDBJ whole genome shotgun (WGS) entry which is preliminary data.</text>
</comment>
<dbReference type="AlphaFoldDB" id="A0A0E2AZJ2"/>
<dbReference type="Proteomes" id="UP000006253">
    <property type="component" value="Unassembled WGS sequence"/>
</dbReference>
<dbReference type="EMBL" id="AHMY02000056">
    <property type="protein sequence ID" value="EKO14372.1"/>
    <property type="molecule type" value="Genomic_DNA"/>
</dbReference>
<proteinExistence type="predicted"/>
<evidence type="ECO:0000313" key="1">
    <source>
        <dbReference type="EMBL" id="EKO14372.1"/>
    </source>
</evidence>
<reference evidence="1 2" key="1">
    <citation type="submission" date="2012-10" db="EMBL/GenBank/DDBJ databases">
        <authorList>
            <person name="Harkins D.M."/>
            <person name="Durkin A.S."/>
            <person name="Brinkac L.M."/>
            <person name="Selengut J.D."/>
            <person name="Sanka R."/>
            <person name="DePew J."/>
            <person name="Purushe J."/>
            <person name="Peacock S.J."/>
            <person name="Thaipadungpanit J."/>
            <person name="Wuthiekanun V.W."/>
            <person name="Day N.P."/>
            <person name="Vinetz J.M."/>
            <person name="Sutton G.G."/>
            <person name="Nelson W.C."/>
            <person name="Fouts D.E."/>
        </authorList>
    </citation>
    <scope>NUCLEOTIDE SEQUENCE [LARGE SCALE GENOMIC DNA]</scope>
    <source>
        <strain evidence="1 2">H1</strain>
    </source>
</reference>
<gene>
    <name evidence="1" type="ORF">LEP1GSC081_0947</name>
</gene>
<evidence type="ECO:0000313" key="2">
    <source>
        <dbReference type="Proteomes" id="UP000006253"/>
    </source>
</evidence>
<name>A0A0E2AZJ2_9LEPT</name>
<protein>
    <submittedName>
        <fullName evidence="1">Uncharacterized protein</fullName>
    </submittedName>
</protein>
<accession>A0A0E2AZJ2</accession>
<organism evidence="1 2">
    <name type="scientific">Leptospira kirschneri str. H1</name>
    <dbReference type="NCBI Taxonomy" id="1049966"/>
    <lineage>
        <taxon>Bacteria</taxon>
        <taxon>Pseudomonadati</taxon>
        <taxon>Spirochaetota</taxon>
        <taxon>Spirochaetia</taxon>
        <taxon>Leptospirales</taxon>
        <taxon>Leptospiraceae</taxon>
        <taxon>Leptospira</taxon>
    </lineage>
</organism>